<dbReference type="Pfam" id="PF07980">
    <property type="entry name" value="SusD_RagB"/>
    <property type="match status" value="1"/>
</dbReference>
<feature type="domain" description="SusD-like N-terminal" evidence="7">
    <location>
        <begin position="106"/>
        <end position="222"/>
    </location>
</feature>
<organism evidence="8 9">
    <name type="scientific">Echinicola jeungdonensis</name>
    <dbReference type="NCBI Taxonomy" id="709343"/>
    <lineage>
        <taxon>Bacteria</taxon>
        <taxon>Pseudomonadati</taxon>
        <taxon>Bacteroidota</taxon>
        <taxon>Cytophagia</taxon>
        <taxon>Cytophagales</taxon>
        <taxon>Cyclobacteriaceae</taxon>
        <taxon>Echinicola</taxon>
    </lineage>
</organism>
<sequence>MKKNIILLISALLVLGSCEKVLEVGPKGVLSEDQINSPKEAEGFVIAAYSQLGNDEINRPFNLWPYGNVRADDAYKGGRDPGDGQGFHFMETFSNTRPNMWELDGMWFYQYIGVRRANDALRIMKRFTEEEFPKVKVRTAELRFLRAHFYFNLKILFNRIPYIDETVPAEDYKYITNVELSSNELWDKIAADFEFAAENLPVEQSEVGRATKGAALSYLAKTRLYQAYEQNDNYEVVNINQERLQQVVDAVDKVIALGQYQLEPDFGHNFLPGPFENGKESIFAVQFSTDDGVGRGRVNHGAMLTVPQGLGCCDFQKPSQNLVNAFRTAPDGTPQLNSFNQGQVNFDAETVDPRLDHTVARPGNPWKYETDRVFTESWSRTPEIYGYYNSLKENVSPDDPGFVNVDPFYGNTKPRIVLRYADVLLFKAEALIELGREGEALPIINQIRERAAQSTSMLVDESGSLLANYRVEPYQPGVNIEWNQANARKALRFERRLELALEGSRFFDLVRWGIAEEVINAYFSVEETRKEYLQDGQFTAGKHEYLPIPQNQIFWSENRYVQNPNY</sequence>
<evidence type="ECO:0000313" key="8">
    <source>
        <dbReference type="EMBL" id="MFB9212647.1"/>
    </source>
</evidence>
<dbReference type="PROSITE" id="PS51257">
    <property type="entry name" value="PROKAR_LIPOPROTEIN"/>
    <property type="match status" value="1"/>
</dbReference>
<protein>
    <submittedName>
        <fullName evidence="8">RagB/SusD family nutrient uptake outer membrane protein</fullName>
    </submittedName>
</protein>
<dbReference type="InterPro" id="IPR033985">
    <property type="entry name" value="SusD-like_N"/>
</dbReference>
<dbReference type="SUPFAM" id="SSF48452">
    <property type="entry name" value="TPR-like"/>
    <property type="match status" value="1"/>
</dbReference>
<name>A0ABV5J830_9BACT</name>
<evidence type="ECO:0000256" key="4">
    <source>
        <dbReference type="ARBA" id="ARBA00023136"/>
    </source>
</evidence>
<evidence type="ECO:0000259" key="7">
    <source>
        <dbReference type="Pfam" id="PF14322"/>
    </source>
</evidence>
<dbReference type="InterPro" id="IPR011990">
    <property type="entry name" value="TPR-like_helical_dom_sf"/>
</dbReference>
<proteinExistence type="inferred from homology"/>
<dbReference type="Gene3D" id="1.25.40.390">
    <property type="match status" value="1"/>
</dbReference>
<dbReference type="RefSeq" id="WP_290247582.1">
    <property type="nucleotide sequence ID" value="NZ_JAUFQT010000001.1"/>
</dbReference>
<accession>A0ABV5J830</accession>
<keyword evidence="4" id="KW-0472">Membrane</keyword>
<evidence type="ECO:0000256" key="2">
    <source>
        <dbReference type="ARBA" id="ARBA00006275"/>
    </source>
</evidence>
<evidence type="ECO:0000259" key="6">
    <source>
        <dbReference type="Pfam" id="PF07980"/>
    </source>
</evidence>
<reference evidence="8 9" key="1">
    <citation type="submission" date="2024-09" db="EMBL/GenBank/DDBJ databases">
        <authorList>
            <person name="Sun Q."/>
            <person name="Mori K."/>
        </authorList>
    </citation>
    <scope>NUCLEOTIDE SEQUENCE [LARGE SCALE GENOMIC DNA]</scope>
    <source>
        <strain evidence="8 9">CECT 7682</strain>
    </source>
</reference>
<dbReference type="Pfam" id="PF14322">
    <property type="entry name" value="SusD-like_3"/>
    <property type="match status" value="1"/>
</dbReference>
<evidence type="ECO:0000256" key="1">
    <source>
        <dbReference type="ARBA" id="ARBA00004442"/>
    </source>
</evidence>
<keyword evidence="9" id="KW-1185">Reference proteome</keyword>
<keyword evidence="5" id="KW-0998">Cell outer membrane</keyword>
<evidence type="ECO:0000313" key="9">
    <source>
        <dbReference type="Proteomes" id="UP001589654"/>
    </source>
</evidence>
<comment type="caution">
    <text evidence="8">The sequence shown here is derived from an EMBL/GenBank/DDBJ whole genome shotgun (WGS) entry which is preliminary data.</text>
</comment>
<feature type="domain" description="RagB/SusD" evidence="6">
    <location>
        <begin position="279"/>
        <end position="566"/>
    </location>
</feature>
<comment type="similarity">
    <text evidence="2">Belongs to the SusD family.</text>
</comment>
<evidence type="ECO:0000256" key="3">
    <source>
        <dbReference type="ARBA" id="ARBA00022729"/>
    </source>
</evidence>
<evidence type="ECO:0000256" key="5">
    <source>
        <dbReference type="ARBA" id="ARBA00023237"/>
    </source>
</evidence>
<dbReference type="InterPro" id="IPR012944">
    <property type="entry name" value="SusD_RagB_dom"/>
</dbReference>
<comment type="subcellular location">
    <subcellularLocation>
        <location evidence="1">Cell outer membrane</location>
    </subcellularLocation>
</comment>
<dbReference type="Proteomes" id="UP001589654">
    <property type="component" value="Unassembled WGS sequence"/>
</dbReference>
<dbReference type="EMBL" id="JBHMEW010000063">
    <property type="protein sequence ID" value="MFB9212647.1"/>
    <property type="molecule type" value="Genomic_DNA"/>
</dbReference>
<keyword evidence="3" id="KW-0732">Signal</keyword>
<gene>
    <name evidence="8" type="ORF">ACFFUR_12595</name>
</gene>